<name>A0ABV8RDG2_9SPHN</name>
<accession>A0ABV8RDG2</accession>
<keyword evidence="2" id="KW-0732">Signal</keyword>
<feature type="compositionally biased region" description="Low complexity" evidence="1">
    <location>
        <begin position="376"/>
        <end position="391"/>
    </location>
</feature>
<evidence type="ECO:0008006" key="5">
    <source>
        <dbReference type="Google" id="ProtNLM"/>
    </source>
</evidence>
<organism evidence="3 4">
    <name type="scientific">Sphingorhabdus arenilitoris</name>
    <dbReference type="NCBI Taxonomy" id="1490041"/>
    <lineage>
        <taxon>Bacteria</taxon>
        <taxon>Pseudomonadati</taxon>
        <taxon>Pseudomonadota</taxon>
        <taxon>Alphaproteobacteria</taxon>
        <taxon>Sphingomonadales</taxon>
        <taxon>Sphingomonadaceae</taxon>
        <taxon>Sphingorhabdus</taxon>
    </lineage>
</organism>
<gene>
    <name evidence="3" type="ORF">ACFOWX_02380</name>
</gene>
<dbReference type="EMBL" id="JBHSDH010000010">
    <property type="protein sequence ID" value="MFC4291255.1"/>
    <property type="molecule type" value="Genomic_DNA"/>
</dbReference>
<dbReference type="Proteomes" id="UP001595887">
    <property type="component" value="Unassembled WGS sequence"/>
</dbReference>
<proteinExistence type="predicted"/>
<comment type="caution">
    <text evidence="3">The sequence shown here is derived from an EMBL/GenBank/DDBJ whole genome shotgun (WGS) entry which is preliminary data.</text>
</comment>
<feature type="signal peptide" evidence="2">
    <location>
        <begin position="1"/>
        <end position="22"/>
    </location>
</feature>
<feature type="chain" id="PRO_5047460497" description="DUF2059 domain-containing protein" evidence="2">
    <location>
        <begin position="23"/>
        <end position="391"/>
    </location>
</feature>
<protein>
    <recommendedName>
        <fullName evidence="5">DUF2059 domain-containing protein</fullName>
    </recommendedName>
</protein>
<evidence type="ECO:0000256" key="1">
    <source>
        <dbReference type="SAM" id="MobiDB-lite"/>
    </source>
</evidence>
<feature type="region of interest" description="Disordered" evidence="1">
    <location>
        <begin position="301"/>
        <end position="320"/>
    </location>
</feature>
<reference evidence="4" key="1">
    <citation type="journal article" date="2019" name="Int. J. Syst. Evol. Microbiol.">
        <title>The Global Catalogue of Microorganisms (GCM) 10K type strain sequencing project: providing services to taxonomists for standard genome sequencing and annotation.</title>
        <authorList>
            <consortium name="The Broad Institute Genomics Platform"/>
            <consortium name="The Broad Institute Genome Sequencing Center for Infectious Disease"/>
            <person name="Wu L."/>
            <person name="Ma J."/>
        </authorList>
    </citation>
    <scope>NUCLEOTIDE SEQUENCE [LARGE SCALE GENOMIC DNA]</scope>
    <source>
        <strain evidence="4">CECT 8531</strain>
    </source>
</reference>
<dbReference type="RefSeq" id="WP_381420908.1">
    <property type="nucleotide sequence ID" value="NZ_JBHSDH010000010.1"/>
</dbReference>
<evidence type="ECO:0000313" key="4">
    <source>
        <dbReference type="Proteomes" id="UP001595887"/>
    </source>
</evidence>
<keyword evidence="4" id="KW-1185">Reference proteome</keyword>
<evidence type="ECO:0000313" key="3">
    <source>
        <dbReference type="EMBL" id="MFC4291255.1"/>
    </source>
</evidence>
<feature type="region of interest" description="Disordered" evidence="1">
    <location>
        <begin position="371"/>
        <end position="391"/>
    </location>
</feature>
<evidence type="ECO:0000256" key="2">
    <source>
        <dbReference type="SAM" id="SignalP"/>
    </source>
</evidence>
<sequence>MSKKMKFTAATALLALSGPLYTAPAWSQDDTELATATEASAAPVMSDKDKKMFEMLAKIFEIKDASPIAPQQLALAEKTIAKIMPQGSYGKLMADLTNKIMTPMLSEVSGEAMPVYEIMSATGVYDDSLDALDADKRKAITALLDPEREARMAKMVDSFQPLMAKASAAIEAPIRKGMARAYARKFSAAQLTELNRFFETPTGAFYAEQSFGLQADPEVMQAMFAALPDMMAEFASAGPEMNAGMEELSKSKTTLDLTETEIQKLAGLMGVTVEALNEGKEYLTVADADVATEGAEAVAAAEDADADPAAYETGEEPWYDSDNWTKSENAALTKLSEAHDKASEKSSAAYEAWETEYNRLVAAYREKYKAQGWQPEAAEADPATEAAAEVE</sequence>